<feature type="transmembrane region" description="Helical" evidence="1">
    <location>
        <begin position="47"/>
        <end position="70"/>
    </location>
</feature>
<feature type="transmembrane region" description="Helical" evidence="1">
    <location>
        <begin position="196"/>
        <end position="215"/>
    </location>
</feature>
<protein>
    <recommendedName>
        <fullName evidence="4">TLC domain-containing protein</fullName>
    </recommendedName>
</protein>
<keyword evidence="1" id="KW-1133">Transmembrane helix</keyword>
<feature type="transmembrane region" description="Helical" evidence="1">
    <location>
        <begin position="15"/>
        <end position="35"/>
    </location>
</feature>
<keyword evidence="3" id="KW-1185">Reference proteome</keyword>
<feature type="transmembrane region" description="Helical" evidence="1">
    <location>
        <begin position="138"/>
        <end position="158"/>
    </location>
</feature>
<feature type="transmembrane region" description="Helical" evidence="1">
    <location>
        <begin position="115"/>
        <end position="132"/>
    </location>
</feature>
<sequence>MLGKLTLAQVFCQPIVPISFVVSFSSLICFFFYCIKSGFTKTDKQISWILTFASSLVCTITSIPFFLLFWRSGWDMTQLGTDSNYHTALVCFFISYLILDLSLGSIYYRNRITLLTGWIHHPLYIGILIWLLRSKSSSFFSTNCLLELPTLVLALGSFREKWRCDILFASSFFLLRLVFHAYMIVALKQRHRLETLWLVAVIVFPLHLYWFYGIVTQQVKRYATHWPVFCKTTPAIITRRRPKHSFLDRICTV</sequence>
<evidence type="ECO:0008006" key="4">
    <source>
        <dbReference type="Google" id="ProtNLM"/>
    </source>
</evidence>
<feature type="transmembrane region" description="Helical" evidence="1">
    <location>
        <begin position="165"/>
        <end position="184"/>
    </location>
</feature>
<evidence type="ECO:0000313" key="3">
    <source>
        <dbReference type="Proteomes" id="UP000603453"/>
    </source>
</evidence>
<dbReference type="EMBL" id="JAEPRD010000010">
    <property type="protein sequence ID" value="KAG2210907.1"/>
    <property type="molecule type" value="Genomic_DNA"/>
</dbReference>
<evidence type="ECO:0000313" key="2">
    <source>
        <dbReference type="EMBL" id="KAG2210907.1"/>
    </source>
</evidence>
<dbReference type="Proteomes" id="UP000603453">
    <property type="component" value="Unassembled WGS sequence"/>
</dbReference>
<organism evidence="2 3">
    <name type="scientific">Mucor saturninus</name>
    <dbReference type="NCBI Taxonomy" id="64648"/>
    <lineage>
        <taxon>Eukaryota</taxon>
        <taxon>Fungi</taxon>
        <taxon>Fungi incertae sedis</taxon>
        <taxon>Mucoromycota</taxon>
        <taxon>Mucoromycotina</taxon>
        <taxon>Mucoromycetes</taxon>
        <taxon>Mucorales</taxon>
        <taxon>Mucorineae</taxon>
        <taxon>Mucoraceae</taxon>
        <taxon>Mucor</taxon>
    </lineage>
</organism>
<keyword evidence="1" id="KW-0472">Membrane</keyword>
<dbReference type="AlphaFoldDB" id="A0A8H7V9V8"/>
<reference evidence="2" key="1">
    <citation type="submission" date="2020-12" db="EMBL/GenBank/DDBJ databases">
        <title>Metabolic potential, ecology and presence of endohyphal bacteria is reflected in genomic diversity of Mucoromycotina.</title>
        <authorList>
            <person name="Muszewska A."/>
            <person name="Okrasinska A."/>
            <person name="Steczkiewicz K."/>
            <person name="Drgas O."/>
            <person name="Orlowska M."/>
            <person name="Perlinska-Lenart U."/>
            <person name="Aleksandrzak-Piekarczyk T."/>
            <person name="Szatraj K."/>
            <person name="Zielenkiewicz U."/>
            <person name="Pilsyk S."/>
            <person name="Malc E."/>
            <person name="Mieczkowski P."/>
            <person name="Kruszewska J.S."/>
            <person name="Biernat P."/>
            <person name="Pawlowska J."/>
        </authorList>
    </citation>
    <scope>NUCLEOTIDE SEQUENCE</scope>
    <source>
        <strain evidence="2">WA0000017839</strain>
    </source>
</reference>
<name>A0A8H7V9V8_9FUNG</name>
<evidence type="ECO:0000256" key="1">
    <source>
        <dbReference type="SAM" id="Phobius"/>
    </source>
</evidence>
<dbReference type="OrthoDB" id="341353at2759"/>
<proteinExistence type="predicted"/>
<accession>A0A8H7V9V8</accession>
<keyword evidence="1" id="KW-0812">Transmembrane</keyword>
<gene>
    <name evidence="2" type="ORF">INT47_000061</name>
</gene>
<feature type="transmembrane region" description="Helical" evidence="1">
    <location>
        <begin position="85"/>
        <end position="108"/>
    </location>
</feature>
<comment type="caution">
    <text evidence="2">The sequence shown here is derived from an EMBL/GenBank/DDBJ whole genome shotgun (WGS) entry which is preliminary data.</text>
</comment>